<dbReference type="Proteomes" id="UP000257109">
    <property type="component" value="Unassembled WGS sequence"/>
</dbReference>
<dbReference type="AlphaFoldDB" id="A0A371GB87"/>
<dbReference type="Pfam" id="PF03732">
    <property type="entry name" value="Retrotrans_gag"/>
    <property type="match status" value="1"/>
</dbReference>
<feature type="domain" description="Retrotransposon gag" evidence="1">
    <location>
        <begin position="34"/>
        <end position="70"/>
    </location>
</feature>
<comment type="caution">
    <text evidence="2">The sequence shown here is derived from an EMBL/GenBank/DDBJ whole genome shotgun (WGS) entry which is preliminary data.</text>
</comment>
<organism evidence="2 3">
    <name type="scientific">Mucuna pruriens</name>
    <name type="common">Velvet bean</name>
    <name type="synonym">Dolichos pruriens</name>
    <dbReference type="NCBI Taxonomy" id="157652"/>
    <lineage>
        <taxon>Eukaryota</taxon>
        <taxon>Viridiplantae</taxon>
        <taxon>Streptophyta</taxon>
        <taxon>Embryophyta</taxon>
        <taxon>Tracheophyta</taxon>
        <taxon>Spermatophyta</taxon>
        <taxon>Magnoliopsida</taxon>
        <taxon>eudicotyledons</taxon>
        <taxon>Gunneridae</taxon>
        <taxon>Pentapetalae</taxon>
        <taxon>rosids</taxon>
        <taxon>fabids</taxon>
        <taxon>Fabales</taxon>
        <taxon>Fabaceae</taxon>
        <taxon>Papilionoideae</taxon>
        <taxon>50 kb inversion clade</taxon>
        <taxon>NPAAA clade</taxon>
        <taxon>indigoferoid/millettioid clade</taxon>
        <taxon>Phaseoleae</taxon>
        <taxon>Mucuna</taxon>
    </lineage>
</organism>
<accession>A0A371GB87</accession>
<proteinExistence type="predicted"/>
<dbReference type="OrthoDB" id="1455367at2759"/>
<feature type="non-terminal residue" evidence="2">
    <location>
        <position position="1"/>
    </location>
</feature>
<evidence type="ECO:0000313" key="2">
    <source>
        <dbReference type="EMBL" id="RDX87817.1"/>
    </source>
</evidence>
<dbReference type="EMBL" id="QJKJ01006122">
    <property type="protein sequence ID" value="RDX87817.1"/>
    <property type="molecule type" value="Genomic_DNA"/>
</dbReference>
<evidence type="ECO:0000259" key="1">
    <source>
        <dbReference type="Pfam" id="PF03732"/>
    </source>
</evidence>
<dbReference type="InterPro" id="IPR005162">
    <property type="entry name" value="Retrotrans_gag_dom"/>
</dbReference>
<reference evidence="2" key="1">
    <citation type="submission" date="2018-05" db="EMBL/GenBank/DDBJ databases">
        <title>Draft genome of Mucuna pruriens seed.</title>
        <authorList>
            <person name="Nnadi N.E."/>
            <person name="Vos R."/>
            <person name="Hasami M.H."/>
            <person name="Devisetty U.K."/>
            <person name="Aguiy J.C."/>
        </authorList>
    </citation>
    <scope>NUCLEOTIDE SEQUENCE [LARGE SCALE GENOMIC DNA]</scope>
    <source>
        <strain evidence="2">JCA_2017</strain>
    </source>
</reference>
<name>A0A371GB87_MUCPR</name>
<protein>
    <recommendedName>
        <fullName evidence="1">Retrotransposon gag domain-containing protein</fullName>
    </recommendedName>
</protein>
<keyword evidence="3" id="KW-1185">Reference proteome</keyword>
<sequence length="70" mass="8445">MSKTREKNGRLTTKDHTRSCSPLMELQKIDCTYKRKEICGIRQYSKETLHEYWKRFNKLCVTCPHHQISE</sequence>
<gene>
    <name evidence="2" type="ORF">CR513_30680</name>
</gene>
<evidence type="ECO:0000313" key="3">
    <source>
        <dbReference type="Proteomes" id="UP000257109"/>
    </source>
</evidence>